<evidence type="ECO:0000256" key="3">
    <source>
        <dbReference type="SAM" id="MobiDB-lite"/>
    </source>
</evidence>
<sequence>MQHLALVSRRDASPPASPPDAPPGSPPRKTRARGRTRTTIACNACRARRTKCDSRKPSCGYCLTRGVECHYERFEQNLPGPTSRVETELAAMNKRLDYITSLLPHTQQPPRDSDRQVIGQSRGNHVFTGQEKLPFQLIGTDCIMTTLGLSPGFAQELARLERKAPPVGGGNGPRVCLIQQHQALAALAAFSTHVHIWYPVLRPGFSERYLGVISGPLTPGSTSCMVLLVAAIGMLAQQDHALGVSPCDNTSELYLEAAMSSLPAVLVESSIESVQCLVLLSIYHCCLCKPLQAYDYAMIASFKVQNLLRYVDASDGELYEDAKRAYWAVLLLESELTVQFDVVHSRIWDHDDKVALPDGRRAWQFDVDVASPRSATSSPATIGSAENVCTDRMQSYFLAEISMRRMLHRCNTAISKTAEGEIVYAPNIAIELELQVDEWYRYLPDLVRFQHLNFDPDLRTPPSSLQPVEPLGIFLRVQYYCCKLSIYWPAVYQSIQDGIATSEVLQHCEKFFDAYMNLMPSILVCLRDCIVNRWTLFATIFMTSMAVMQASQTRCLRDGCAVDWSRLLECLRSTRTVDRRVVESSVSLSFLDTALARRLTDTYSSLSEISKL</sequence>
<feature type="region of interest" description="Disordered" evidence="3">
    <location>
        <begin position="1"/>
        <end position="35"/>
    </location>
</feature>
<keyword evidence="6" id="KW-1185">Reference proteome</keyword>
<keyword evidence="1" id="KW-0479">Metal-binding</keyword>
<evidence type="ECO:0000313" key="5">
    <source>
        <dbReference type="EMBL" id="KAH7117297.1"/>
    </source>
</evidence>
<protein>
    <recommendedName>
        <fullName evidence="4">Zn(2)-C6 fungal-type domain-containing protein</fullName>
    </recommendedName>
</protein>
<dbReference type="CDD" id="cd00067">
    <property type="entry name" value="GAL4"/>
    <property type="match status" value="1"/>
</dbReference>
<evidence type="ECO:0000256" key="1">
    <source>
        <dbReference type="ARBA" id="ARBA00022723"/>
    </source>
</evidence>
<dbReference type="OrthoDB" id="4685598at2759"/>
<dbReference type="InterPro" id="IPR053181">
    <property type="entry name" value="EcdB-like_regulator"/>
</dbReference>
<reference evidence="5" key="1">
    <citation type="journal article" date="2021" name="Nat. Commun.">
        <title>Genetic determinants of endophytism in the Arabidopsis root mycobiome.</title>
        <authorList>
            <person name="Mesny F."/>
            <person name="Miyauchi S."/>
            <person name="Thiergart T."/>
            <person name="Pickel B."/>
            <person name="Atanasova L."/>
            <person name="Karlsson M."/>
            <person name="Huettel B."/>
            <person name="Barry K.W."/>
            <person name="Haridas S."/>
            <person name="Chen C."/>
            <person name="Bauer D."/>
            <person name="Andreopoulos W."/>
            <person name="Pangilinan J."/>
            <person name="LaButti K."/>
            <person name="Riley R."/>
            <person name="Lipzen A."/>
            <person name="Clum A."/>
            <person name="Drula E."/>
            <person name="Henrissat B."/>
            <person name="Kohler A."/>
            <person name="Grigoriev I.V."/>
            <person name="Martin F.M."/>
            <person name="Hacquard S."/>
        </authorList>
    </citation>
    <scope>NUCLEOTIDE SEQUENCE</scope>
    <source>
        <strain evidence="5">MPI-CAGE-AT-0147</strain>
    </source>
</reference>
<dbReference type="EMBL" id="JAGMUV010000028">
    <property type="protein sequence ID" value="KAH7117297.1"/>
    <property type="molecule type" value="Genomic_DNA"/>
</dbReference>
<feature type="non-terminal residue" evidence="5">
    <location>
        <position position="1"/>
    </location>
</feature>
<comment type="caution">
    <text evidence="5">The sequence shown here is derived from an EMBL/GenBank/DDBJ whole genome shotgun (WGS) entry which is preliminary data.</text>
</comment>
<dbReference type="Pfam" id="PF04082">
    <property type="entry name" value="Fungal_trans"/>
    <property type="match status" value="1"/>
</dbReference>
<dbReference type="PROSITE" id="PS50048">
    <property type="entry name" value="ZN2_CY6_FUNGAL_2"/>
    <property type="match status" value="1"/>
</dbReference>
<dbReference type="InterPro" id="IPR007219">
    <property type="entry name" value="XnlR_reg_dom"/>
</dbReference>
<dbReference type="Gene3D" id="4.10.240.10">
    <property type="entry name" value="Zn(2)-C6 fungal-type DNA-binding domain"/>
    <property type="match status" value="1"/>
</dbReference>
<dbReference type="GO" id="GO:0006351">
    <property type="term" value="P:DNA-templated transcription"/>
    <property type="evidence" value="ECO:0007669"/>
    <property type="project" value="InterPro"/>
</dbReference>
<dbReference type="PANTHER" id="PTHR47785">
    <property type="entry name" value="ZN(II)2CYS6 TRANSCRIPTION FACTOR (EUROFUNG)-RELATED-RELATED"/>
    <property type="match status" value="1"/>
</dbReference>
<dbReference type="PANTHER" id="PTHR47785:SF3">
    <property type="entry name" value="ZN(2)-C6 FUNGAL-TYPE DOMAIN-CONTAINING PROTEIN"/>
    <property type="match status" value="1"/>
</dbReference>
<dbReference type="PROSITE" id="PS00463">
    <property type="entry name" value="ZN2_CY6_FUNGAL_1"/>
    <property type="match status" value="1"/>
</dbReference>
<dbReference type="CDD" id="cd12148">
    <property type="entry name" value="fungal_TF_MHR"/>
    <property type="match status" value="1"/>
</dbReference>
<dbReference type="InterPro" id="IPR001138">
    <property type="entry name" value="Zn2Cys6_DnaBD"/>
</dbReference>
<dbReference type="Proteomes" id="UP000738349">
    <property type="component" value="Unassembled WGS sequence"/>
</dbReference>
<evidence type="ECO:0000259" key="4">
    <source>
        <dbReference type="PROSITE" id="PS50048"/>
    </source>
</evidence>
<evidence type="ECO:0000256" key="2">
    <source>
        <dbReference type="ARBA" id="ARBA00023242"/>
    </source>
</evidence>
<evidence type="ECO:0000313" key="6">
    <source>
        <dbReference type="Proteomes" id="UP000738349"/>
    </source>
</evidence>
<gene>
    <name evidence="5" type="ORF">EDB81DRAFT_818077</name>
</gene>
<dbReference type="Pfam" id="PF00172">
    <property type="entry name" value="Zn_clus"/>
    <property type="match status" value="1"/>
</dbReference>
<dbReference type="InterPro" id="IPR036864">
    <property type="entry name" value="Zn2-C6_fun-type_DNA-bd_sf"/>
</dbReference>
<name>A0A9P9DE65_9HYPO</name>
<accession>A0A9P9DE65</accession>
<organism evidence="5 6">
    <name type="scientific">Dactylonectria macrodidyma</name>
    <dbReference type="NCBI Taxonomy" id="307937"/>
    <lineage>
        <taxon>Eukaryota</taxon>
        <taxon>Fungi</taxon>
        <taxon>Dikarya</taxon>
        <taxon>Ascomycota</taxon>
        <taxon>Pezizomycotina</taxon>
        <taxon>Sordariomycetes</taxon>
        <taxon>Hypocreomycetidae</taxon>
        <taxon>Hypocreales</taxon>
        <taxon>Nectriaceae</taxon>
        <taxon>Dactylonectria</taxon>
    </lineage>
</organism>
<dbReference type="AlphaFoldDB" id="A0A9P9DE65"/>
<dbReference type="GO" id="GO:0008270">
    <property type="term" value="F:zinc ion binding"/>
    <property type="evidence" value="ECO:0007669"/>
    <property type="project" value="InterPro"/>
</dbReference>
<keyword evidence="2" id="KW-0539">Nucleus</keyword>
<dbReference type="SMART" id="SM00066">
    <property type="entry name" value="GAL4"/>
    <property type="match status" value="1"/>
</dbReference>
<feature type="compositionally biased region" description="Pro residues" evidence="3">
    <location>
        <begin position="15"/>
        <end position="26"/>
    </location>
</feature>
<feature type="domain" description="Zn(2)-C6 fungal-type" evidence="4">
    <location>
        <begin position="41"/>
        <end position="71"/>
    </location>
</feature>
<dbReference type="GO" id="GO:0003677">
    <property type="term" value="F:DNA binding"/>
    <property type="evidence" value="ECO:0007669"/>
    <property type="project" value="InterPro"/>
</dbReference>
<dbReference type="GO" id="GO:0000981">
    <property type="term" value="F:DNA-binding transcription factor activity, RNA polymerase II-specific"/>
    <property type="evidence" value="ECO:0007669"/>
    <property type="project" value="InterPro"/>
</dbReference>
<dbReference type="SUPFAM" id="SSF57701">
    <property type="entry name" value="Zn2/Cys6 DNA-binding domain"/>
    <property type="match status" value="1"/>
</dbReference>
<proteinExistence type="predicted"/>